<evidence type="ECO:0000313" key="1">
    <source>
        <dbReference type="EMBL" id="ERJ58293.1"/>
    </source>
</evidence>
<evidence type="ECO:0000313" key="2">
    <source>
        <dbReference type="Proteomes" id="UP000016584"/>
    </source>
</evidence>
<dbReference type="OrthoDB" id="1489185at2"/>
<dbReference type="Proteomes" id="UP000016584">
    <property type="component" value="Unassembled WGS sequence"/>
</dbReference>
<dbReference type="Pfam" id="PF17963">
    <property type="entry name" value="Big_9"/>
    <property type="match status" value="1"/>
</dbReference>
<organism evidence="1 2">
    <name type="scientific">Sphingobacterium paucimobilis HER1398</name>
    <dbReference type="NCBI Taxonomy" id="1346330"/>
    <lineage>
        <taxon>Bacteria</taxon>
        <taxon>Pseudomonadati</taxon>
        <taxon>Bacteroidota</taxon>
        <taxon>Sphingobacteriia</taxon>
        <taxon>Sphingobacteriales</taxon>
        <taxon>Sphingobacteriaceae</taxon>
        <taxon>Sphingobacterium</taxon>
    </lineage>
</organism>
<dbReference type="Gene3D" id="2.60.40.3440">
    <property type="match status" value="1"/>
</dbReference>
<comment type="caution">
    <text evidence="1">The sequence shown here is derived from an EMBL/GenBank/DDBJ whole genome shotgun (WGS) entry which is preliminary data.</text>
</comment>
<gene>
    <name evidence="1" type="ORF">M472_05900</name>
</gene>
<dbReference type="PATRIC" id="fig|1346330.5.peg.3350"/>
<reference evidence="1 2" key="1">
    <citation type="journal article" date="2013" name="Genome Announc.">
        <title>The Draft Genome Sequence of Sphingomonas paucimobilis Strain HER1398 (Proteobacteria), Host to the Giant PAU Phage, Indicates That It Is a Member of the Genus Sphingobacterium (Bacteroidetes).</title>
        <authorList>
            <person name="White R.A.III."/>
            <person name="Suttle C.A."/>
        </authorList>
    </citation>
    <scope>NUCLEOTIDE SEQUENCE [LARGE SCALE GENOMIC DNA]</scope>
    <source>
        <strain evidence="1 2">HER1398</strain>
    </source>
</reference>
<dbReference type="PROSITE" id="PS51257">
    <property type="entry name" value="PROKAR_LIPOPROTEIN"/>
    <property type="match status" value="1"/>
</dbReference>
<dbReference type="EMBL" id="ATDL01000017">
    <property type="protein sequence ID" value="ERJ58293.1"/>
    <property type="molecule type" value="Genomic_DNA"/>
</dbReference>
<dbReference type="AlphaFoldDB" id="U2J6K8"/>
<dbReference type="eggNOG" id="COG1470">
    <property type="taxonomic scope" value="Bacteria"/>
</dbReference>
<dbReference type="STRING" id="1346330.M472_05900"/>
<sequence length="512" mass="56889">MKWLSLFVLTVGLSCNTFCQTTKGTFIFDEIGEIVNGQFLTVDADTLLFGPNADLVISGILDVRSSYIIFSKSARLEGPGCIRIGAPFLRHLNPEQNHKPILIDGNGNYNINTRIEVYNPGGIELGNIAHESLEVEKSISSNFYSGANFSLMDDGICVALNGNRFTLGFDAILENSSPDRMVISGSNINSIFSKKVRGNTIYSFSIGLKKGDYSPIVVEPEIDAEIFVSVFTESDVDGTLSFPKKVGGLGRIWGVHADHSVRTSYIFEHSRSDTEGRIANEDMEIYQFSDIKEWRLATTEYLGAEKHRTKNLASMNAGAAKNYFSKFGQIRNGPQSKDDYFTIKSGKSSIMSILDNDKEGDSKLLVENIKILEQPVSGVLEMLSTGQARYQPIGGFTGSDFFVYEVVDEFGLTSKATVYITVEEDGLFIMSNVVTPNGDGYNDKLIFVSEEKFVNLELMIFNRWGDRLYESQAYDNTWDGRGLSGGTYYYIMKAKRQNGEIVAEKGWILLSK</sequence>
<keyword evidence="2" id="KW-1185">Reference proteome</keyword>
<name>U2J6K8_9SPHI</name>
<evidence type="ECO:0008006" key="3">
    <source>
        <dbReference type="Google" id="ProtNLM"/>
    </source>
</evidence>
<accession>U2J6K8</accession>
<dbReference type="NCBIfam" id="TIGR04131">
    <property type="entry name" value="Bac_Flav_CTERM"/>
    <property type="match status" value="1"/>
</dbReference>
<proteinExistence type="predicted"/>
<dbReference type="RefSeq" id="WP_021071487.1">
    <property type="nucleotide sequence ID" value="NZ_ATDL01000017.1"/>
</dbReference>
<protein>
    <recommendedName>
        <fullName evidence="3">Gliding motility-associated C-terminal domain-containing protein</fullName>
    </recommendedName>
</protein>
<dbReference type="Pfam" id="PF13585">
    <property type="entry name" value="CHU_C"/>
    <property type="match status" value="1"/>
</dbReference>
<dbReference type="InterPro" id="IPR026341">
    <property type="entry name" value="T9SS_type_B"/>
</dbReference>